<keyword evidence="2" id="KW-0449">Lipoprotein</keyword>
<dbReference type="PROSITE" id="PS51257">
    <property type="entry name" value="PROKAR_LIPOPROTEIN"/>
    <property type="match status" value="1"/>
</dbReference>
<evidence type="ECO:0000256" key="1">
    <source>
        <dbReference type="SAM" id="MobiDB-lite"/>
    </source>
</evidence>
<evidence type="ECO:0000313" key="2">
    <source>
        <dbReference type="EMBL" id="KNZ70017.1"/>
    </source>
</evidence>
<reference evidence="3" key="1">
    <citation type="submission" date="2015-07" db="EMBL/GenBank/DDBJ databases">
        <title>Complete Genome of Thermincola ferriacetica strain Z-0001T.</title>
        <authorList>
            <person name="Lusk B."/>
            <person name="Badalamenti J.P."/>
            <person name="Parameswaran P."/>
            <person name="Bond D.R."/>
            <person name="Torres C.I."/>
        </authorList>
    </citation>
    <scope>NUCLEOTIDE SEQUENCE [LARGE SCALE GENOMIC DNA]</scope>
    <source>
        <strain evidence="3">Z-0001</strain>
    </source>
</reference>
<name>A0A0L6W367_9FIRM</name>
<feature type="region of interest" description="Disordered" evidence="1">
    <location>
        <begin position="30"/>
        <end position="59"/>
    </location>
</feature>
<sequence precursor="true">MQDTRKKIIAFVLSGILAFSVLGGCTAQRKPLPPDANRAPSPTPAPGPTAPRTPEETRDAVNDLETKADTVPGVKKAYVVVVGNVALVGLNIQGAKQEKGTDTIKAKVTRVVEADRRIVKAYVTADPDMLARIREISAGVRQGKPITEFLDEISEMINRLAPSGQRTPNRPAL</sequence>
<dbReference type="EMBL" id="LGTE01000007">
    <property type="protein sequence ID" value="KNZ70017.1"/>
    <property type="molecule type" value="Genomic_DNA"/>
</dbReference>
<proteinExistence type="predicted"/>
<evidence type="ECO:0000313" key="3">
    <source>
        <dbReference type="Proteomes" id="UP000037175"/>
    </source>
</evidence>
<dbReference type="GO" id="GO:0030435">
    <property type="term" value="P:sporulation resulting in formation of a cellular spore"/>
    <property type="evidence" value="ECO:0007669"/>
    <property type="project" value="InterPro"/>
</dbReference>
<keyword evidence="3" id="KW-1185">Reference proteome</keyword>
<dbReference type="RefSeq" id="WP_013121541.1">
    <property type="nucleotide sequence ID" value="NZ_LGTE01000007.1"/>
</dbReference>
<dbReference type="Pfam" id="PF09580">
    <property type="entry name" value="Spore_YhcN_YlaJ"/>
    <property type="match status" value="1"/>
</dbReference>
<gene>
    <name evidence="2" type="ORF">Tfer_1400</name>
</gene>
<protein>
    <submittedName>
        <fullName evidence="2">Sporulation lipoprotein YhcN/YlaJ-like protein</fullName>
    </submittedName>
</protein>
<accession>A0A0L6W367</accession>
<feature type="compositionally biased region" description="Pro residues" evidence="1">
    <location>
        <begin position="41"/>
        <end position="51"/>
    </location>
</feature>
<dbReference type="Proteomes" id="UP000037175">
    <property type="component" value="Unassembled WGS sequence"/>
</dbReference>
<dbReference type="InterPro" id="IPR019076">
    <property type="entry name" value="Spore_lipoprot_YhcN/YlaJ-like"/>
</dbReference>
<dbReference type="InterPro" id="IPR014247">
    <property type="entry name" value="Spore_lipoprot_YhcN/YlaJ"/>
</dbReference>
<dbReference type="AlphaFoldDB" id="A0A0L6W367"/>
<organism evidence="2 3">
    <name type="scientific">Thermincola ferriacetica</name>
    <dbReference type="NCBI Taxonomy" id="281456"/>
    <lineage>
        <taxon>Bacteria</taxon>
        <taxon>Bacillati</taxon>
        <taxon>Bacillota</taxon>
        <taxon>Clostridia</taxon>
        <taxon>Eubacteriales</taxon>
        <taxon>Thermincolaceae</taxon>
        <taxon>Thermincola</taxon>
    </lineage>
</organism>
<comment type="caution">
    <text evidence="2">The sequence shown here is derived from an EMBL/GenBank/DDBJ whole genome shotgun (WGS) entry which is preliminary data.</text>
</comment>
<dbReference type="NCBIfam" id="TIGR02898">
    <property type="entry name" value="spore_YhcN_YlaJ"/>
    <property type="match status" value="1"/>
</dbReference>